<evidence type="ECO:0000313" key="2">
    <source>
        <dbReference type="EMBL" id="PRQ47494.1"/>
    </source>
</evidence>
<comment type="caution">
    <text evidence="2">The sequence shown here is derived from an EMBL/GenBank/DDBJ whole genome shotgun (WGS) entry which is preliminary data.</text>
</comment>
<protein>
    <submittedName>
        <fullName evidence="2">Uncharacterized protein</fullName>
    </submittedName>
</protein>
<dbReference type="AlphaFoldDB" id="A0A2P6RM36"/>
<keyword evidence="1" id="KW-1133">Transmembrane helix</keyword>
<evidence type="ECO:0000313" key="3">
    <source>
        <dbReference type="Proteomes" id="UP000238479"/>
    </source>
</evidence>
<keyword evidence="3" id="KW-1185">Reference proteome</keyword>
<keyword evidence="1" id="KW-0472">Membrane</keyword>
<gene>
    <name evidence="2" type="ORF">RchiOBHm_Chr2g0100291</name>
</gene>
<dbReference type="Proteomes" id="UP000238479">
    <property type="component" value="Chromosome 2"/>
</dbReference>
<dbReference type="EMBL" id="PDCK01000040">
    <property type="protein sequence ID" value="PRQ47494.1"/>
    <property type="molecule type" value="Genomic_DNA"/>
</dbReference>
<organism evidence="2 3">
    <name type="scientific">Rosa chinensis</name>
    <name type="common">China rose</name>
    <dbReference type="NCBI Taxonomy" id="74649"/>
    <lineage>
        <taxon>Eukaryota</taxon>
        <taxon>Viridiplantae</taxon>
        <taxon>Streptophyta</taxon>
        <taxon>Embryophyta</taxon>
        <taxon>Tracheophyta</taxon>
        <taxon>Spermatophyta</taxon>
        <taxon>Magnoliopsida</taxon>
        <taxon>eudicotyledons</taxon>
        <taxon>Gunneridae</taxon>
        <taxon>Pentapetalae</taxon>
        <taxon>rosids</taxon>
        <taxon>fabids</taxon>
        <taxon>Rosales</taxon>
        <taxon>Rosaceae</taxon>
        <taxon>Rosoideae</taxon>
        <taxon>Rosoideae incertae sedis</taxon>
        <taxon>Rosa</taxon>
    </lineage>
</organism>
<feature type="transmembrane region" description="Helical" evidence="1">
    <location>
        <begin position="40"/>
        <end position="62"/>
    </location>
</feature>
<reference evidence="2 3" key="1">
    <citation type="journal article" date="2018" name="Nat. Genet.">
        <title>The Rosa genome provides new insights in the design of modern roses.</title>
        <authorList>
            <person name="Bendahmane M."/>
        </authorList>
    </citation>
    <scope>NUCLEOTIDE SEQUENCE [LARGE SCALE GENOMIC DNA]</scope>
    <source>
        <strain evidence="3">cv. Old Blush</strain>
    </source>
</reference>
<dbReference type="Gramene" id="PRQ47494">
    <property type="protein sequence ID" value="PRQ47494"/>
    <property type="gene ID" value="RchiOBHm_Chr2g0100291"/>
</dbReference>
<name>A0A2P6RM36_ROSCH</name>
<keyword evidence="1" id="KW-0812">Transmembrane</keyword>
<accession>A0A2P6RM36</accession>
<sequence length="83" mass="9375">MYFSLGTARMRSIPERRLWSLNGCRICFDFGRTLASCLMIFFYSLSPCVSLCVFLSMLLSFYNSIAAPQITLPSAGLVTLKFE</sequence>
<evidence type="ECO:0000256" key="1">
    <source>
        <dbReference type="SAM" id="Phobius"/>
    </source>
</evidence>
<proteinExistence type="predicted"/>